<keyword evidence="2" id="KW-1185">Reference proteome</keyword>
<name>A0ABT1SJ95_9FIRM</name>
<gene>
    <name evidence="1" type="ORF">NE663_02205</name>
</gene>
<dbReference type="RefSeq" id="WP_178200502.1">
    <property type="nucleotide sequence ID" value="NZ_CALVCM010000009.1"/>
</dbReference>
<protein>
    <recommendedName>
        <fullName evidence="3">DUF5590 domain-containing protein</fullName>
    </recommendedName>
</protein>
<sequence length="152" mass="17410">MKLSGRNVLVSGALLLLLLAVILFEIAIFISGPMRKQESKEAAITDVIRERYKYINTFERHSFRYVVYVGEAANSYYFFDANGDLLMHKTKRELRFEEVKAIAQQDYQIADAKITLGYGYENAVYVIHGKGSQEIYLDLDTLEEVGRLEAEV</sequence>
<evidence type="ECO:0000313" key="2">
    <source>
        <dbReference type="Proteomes" id="UP001524435"/>
    </source>
</evidence>
<comment type="caution">
    <text evidence="1">The sequence shown here is derived from an EMBL/GenBank/DDBJ whole genome shotgun (WGS) entry which is preliminary data.</text>
</comment>
<accession>A0ABT1SJ95</accession>
<dbReference type="Proteomes" id="UP001524435">
    <property type="component" value="Unassembled WGS sequence"/>
</dbReference>
<proteinExistence type="predicted"/>
<evidence type="ECO:0000313" key="1">
    <source>
        <dbReference type="EMBL" id="MCQ5121073.1"/>
    </source>
</evidence>
<dbReference type="EMBL" id="JANGCH010000002">
    <property type="protein sequence ID" value="MCQ5121073.1"/>
    <property type="molecule type" value="Genomic_DNA"/>
</dbReference>
<reference evidence="1 2" key="1">
    <citation type="submission" date="2022-06" db="EMBL/GenBank/DDBJ databases">
        <title>Isolation of gut microbiota from human fecal samples.</title>
        <authorList>
            <person name="Pamer E.G."/>
            <person name="Barat B."/>
            <person name="Waligurski E."/>
            <person name="Medina S."/>
            <person name="Paddock L."/>
            <person name="Mostad J."/>
        </authorList>
    </citation>
    <scope>NUCLEOTIDE SEQUENCE [LARGE SCALE GENOMIC DNA]</scope>
    <source>
        <strain evidence="1 2">DFI.6.1</strain>
    </source>
</reference>
<organism evidence="1 2">
    <name type="scientific">Massilicoli timonensis</name>
    <dbReference type="NCBI Taxonomy" id="2015901"/>
    <lineage>
        <taxon>Bacteria</taxon>
        <taxon>Bacillati</taxon>
        <taxon>Bacillota</taxon>
        <taxon>Erysipelotrichia</taxon>
        <taxon>Erysipelotrichales</taxon>
        <taxon>Erysipelotrichaceae</taxon>
        <taxon>Massilicoli</taxon>
    </lineage>
</organism>
<evidence type="ECO:0008006" key="3">
    <source>
        <dbReference type="Google" id="ProtNLM"/>
    </source>
</evidence>